<dbReference type="RefSeq" id="WP_142905178.1">
    <property type="nucleotide sequence ID" value="NZ_ML660095.1"/>
</dbReference>
<dbReference type="Gene3D" id="2.20.28.10">
    <property type="match status" value="1"/>
</dbReference>
<dbReference type="Pfam" id="PF00301">
    <property type="entry name" value="Rubredoxin"/>
    <property type="match status" value="1"/>
</dbReference>
<dbReference type="SUPFAM" id="SSF57802">
    <property type="entry name" value="Rubredoxin-like"/>
    <property type="match status" value="1"/>
</dbReference>
<keyword evidence="10" id="KW-1185">Reference proteome</keyword>
<evidence type="ECO:0000259" key="8">
    <source>
        <dbReference type="PROSITE" id="PS50903"/>
    </source>
</evidence>
<dbReference type="PROSITE" id="PS50903">
    <property type="entry name" value="RUBREDOXIN_LIKE"/>
    <property type="match status" value="1"/>
</dbReference>
<comment type="caution">
    <text evidence="9">The sequence shown here is derived from an EMBL/GenBank/DDBJ whole genome shotgun (WGS) entry which is preliminary data.</text>
</comment>
<gene>
    <name evidence="9" type="ORF">FKG94_15270</name>
</gene>
<dbReference type="GO" id="GO:0043448">
    <property type="term" value="P:alkane catabolic process"/>
    <property type="evidence" value="ECO:0007669"/>
    <property type="project" value="TreeGrafter"/>
</dbReference>
<protein>
    <recommendedName>
        <fullName evidence="7">Rubredoxin</fullName>
    </recommendedName>
</protein>
<comment type="similarity">
    <text evidence="2 7">Belongs to the rubredoxin family.</text>
</comment>
<dbReference type="EMBL" id="VHSG01000015">
    <property type="protein sequence ID" value="TQV75970.1"/>
    <property type="molecule type" value="Genomic_DNA"/>
</dbReference>
<keyword evidence="5 7" id="KW-0249">Electron transport</keyword>
<proteinExistence type="inferred from homology"/>
<comment type="cofactor">
    <cofactor evidence="1 7">
        <name>Fe(3+)</name>
        <dbReference type="ChEBI" id="CHEBI:29034"/>
    </cofactor>
</comment>
<evidence type="ECO:0000256" key="1">
    <source>
        <dbReference type="ARBA" id="ARBA00001965"/>
    </source>
</evidence>
<evidence type="ECO:0000256" key="6">
    <source>
        <dbReference type="ARBA" id="ARBA00023004"/>
    </source>
</evidence>
<organism evidence="9 10">
    <name type="scientific">Exilibacterium tricleocarpae</name>
    <dbReference type="NCBI Taxonomy" id="2591008"/>
    <lineage>
        <taxon>Bacteria</taxon>
        <taxon>Pseudomonadati</taxon>
        <taxon>Pseudomonadota</taxon>
        <taxon>Gammaproteobacteria</taxon>
        <taxon>Cellvibrionales</taxon>
        <taxon>Cellvibrionaceae</taxon>
        <taxon>Exilibacterium</taxon>
    </lineage>
</organism>
<evidence type="ECO:0000256" key="5">
    <source>
        <dbReference type="ARBA" id="ARBA00022982"/>
    </source>
</evidence>
<dbReference type="PANTHER" id="PTHR47627:SF1">
    <property type="entry name" value="RUBREDOXIN-1-RELATED"/>
    <property type="match status" value="1"/>
</dbReference>
<dbReference type="PRINTS" id="PR00163">
    <property type="entry name" value="RUBREDOXIN"/>
</dbReference>
<keyword evidence="6 7" id="KW-0408">Iron</keyword>
<evidence type="ECO:0000313" key="9">
    <source>
        <dbReference type="EMBL" id="TQV75970.1"/>
    </source>
</evidence>
<sequence length="76" mass="8566">MSKAAGSGFEGSYLGADDRLDDGAVMECKICWSRYDPAAGDDYWQIAPGTPFTRLPSHWRCPQCDGEKNQFMRVWD</sequence>
<dbReference type="InterPro" id="IPR024935">
    <property type="entry name" value="Rubredoxin_dom"/>
</dbReference>
<keyword evidence="3" id="KW-0813">Transport</keyword>
<dbReference type="AlphaFoldDB" id="A0A545TFH8"/>
<dbReference type="InterPro" id="IPR024934">
    <property type="entry name" value="Rubredoxin-like_dom"/>
</dbReference>
<dbReference type="CDD" id="cd00730">
    <property type="entry name" value="rubredoxin"/>
    <property type="match status" value="1"/>
</dbReference>
<evidence type="ECO:0000256" key="3">
    <source>
        <dbReference type="ARBA" id="ARBA00022448"/>
    </source>
</evidence>
<dbReference type="PROSITE" id="PS00202">
    <property type="entry name" value="RUBREDOXIN"/>
    <property type="match status" value="1"/>
</dbReference>
<evidence type="ECO:0000256" key="4">
    <source>
        <dbReference type="ARBA" id="ARBA00022723"/>
    </source>
</evidence>
<accession>A0A545TFH8</accession>
<dbReference type="Proteomes" id="UP000319732">
    <property type="component" value="Unassembled WGS sequence"/>
</dbReference>
<dbReference type="GO" id="GO:0009055">
    <property type="term" value="F:electron transfer activity"/>
    <property type="evidence" value="ECO:0007669"/>
    <property type="project" value="TreeGrafter"/>
</dbReference>
<evidence type="ECO:0000256" key="2">
    <source>
        <dbReference type="ARBA" id="ARBA00005337"/>
    </source>
</evidence>
<feature type="domain" description="Rubredoxin-like" evidence="8">
    <location>
        <begin position="23"/>
        <end position="74"/>
    </location>
</feature>
<name>A0A545TFH8_9GAMM</name>
<dbReference type="PANTHER" id="PTHR47627">
    <property type="entry name" value="RUBREDOXIN"/>
    <property type="match status" value="1"/>
</dbReference>
<keyword evidence="4 7" id="KW-0479">Metal-binding</keyword>
<evidence type="ECO:0000256" key="7">
    <source>
        <dbReference type="RuleBase" id="RU003820"/>
    </source>
</evidence>
<dbReference type="InterPro" id="IPR050526">
    <property type="entry name" value="Rubredoxin_ET"/>
</dbReference>
<dbReference type="OrthoDB" id="9800607at2"/>
<dbReference type="InterPro" id="IPR018527">
    <property type="entry name" value="Rubredoxin_Fe_BS"/>
</dbReference>
<dbReference type="GO" id="GO:0005506">
    <property type="term" value="F:iron ion binding"/>
    <property type="evidence" value="ECO:0007669"/>
    <property type="project" value="UniProtKB-UniRule"/>
</dbReference>
<reference evidence="9 10" key="1">
    <citation type="submission" date="2019-06" db="EMBL/GenBank/DDBJ databases">
        <title>Whole genome sequence for Cellvibrionaceae sp. R142.</title>
        <authorList>
            <person name="Wang G."/>
        </authorList>
    </citation>
    <scope>NUCLEOTIDE SEQUENCE [LARGE SCALE GENOMIC DNA]</scope>
    <source>
        <strain evidence="9 10">R142</strain>
    </source>
</reference>
<evidence type="ECO:0000313" key="10">
    <source>
        <dbReference type="Proteomes" id="UP000319732"/>
    </source>
</evidence>